<dbReference type="GeneID" id="115879991"/>
<feature type="domain" description="MADF" evidence="2">
    <location>
        <begin position="24"/>
        <end position="116"/>
    </location>
</feature>
<feature type="compositionally biased region" description="Polar residues" evidence="1">
    <location>
        <begin position="280"/>
        <end position="310"/>
    </location>
</feature>
<feature type="region of interest" description="Disordered" evidence="1">
    <location>
        <begin position="174"/>
        <end position="193"/>
    </location>
</feature>
<dbReference type="OrthoDB" id="6720674at2759"/>
<evidence type="ECO:0000313" key="4">
    <source>
        <dbReference type="RefSeq" id="XP_030752929.1"/>
    </source>
</evidence>
<protein>
    <submittedName>
        <fullName evidence="4">Uncharacterized protein LOC115879991</fullName>
    </submittedName>
</protein>
<feature type="region of interest" description="Disordered" evidence="1">
    <location>
        <begin position="272"/>
        <end position="330"/>
    </location>
</feature>
<feature type="region of interest" description="Disordered" evidence="1">
    <location>
        <begin position="132"/>
        <end position="151"/>
    </location>
</feature>
<dbReference type="PANTHER" id="PTHR21505:SF15">
    <property type="entry name" value="RE18252P"/>
    <property type="match status" value="1"/>
</dbReference>
<evidence type="ECO:0000256" key="1">
    <source>
        <dbReference type="SAM" id="MobiDB-lite"/>
    </source>
</evidence>
<proteinExistence type="predicted"/>
<dbReference type="Pfam" id="PF10545">
    <property type="entry name" value="MADF_DNA_bdg"/>
    <property type="match status" value="1"/>
</dbReference>
<dbReference type="SMART" id="SM00595">
    <property type="entry name" value="MADF"/>
    <property type="match status" value="1"/>
</dbReference>
<dbReference type="InParanoid" id="A0A6J2XQI6"/>
<dbReference type="InterPro" id="IPR006578">
    <property type="entry name" value="MADF-dom"/>
</dbReference>
<gene>
    <name evidence="4" type="primary">LOC115879991</name>
</gene>
<dbReference type="PANTHER" id="PTHR21505">
    <property type="entry name" value="MADF DOMAIN-CONTAINING PROTEIN-RELATED"/>
    <property type="match status" value="1"/>
</dbReference>
<keyword evidence="3" id="KW-1185">Reference proteome</keyword>
<reference evidence="4" key="1">
    <citation type="submission" date="2025-08" db="UniProtKB">
        <authorList>
            <consortium name="RefSeq"/>
        </authorList>
    </citation>
    <scope>IDENTIFICATION</scope>
    <source>
        <tissue evidence="4">Gonads</tissue>
    </source>
</reference>
<dbReference type="RefSeq" id="XP_030752929.1">
    <property type="nucleotide sequence ID" value="XM_030897069.1"/>
</dbReference>
<dbReference type="PROSITE" id="PS51029">
    <property type="entry name" value="MADF"/>
    <property type="match status" value="1"/>
</dbReference>
<organism evidence="3 4">
    <name type="scientific">Sitophilus oryzae</name>
    <name type="common">Rice weevil</name>
    <name type="synonym">Curculio oryzae</name>
    <dbReference type="NCBI Taxonomy" id="7048"/>
    <lineage>
        <taxon>Eukaryota</taxon>
        <taxon>Metazoa</taxon>
        <taxon>Ecdysozoa</taxon>
        <taxon>Arthropoda</taxon>
        <taxon>Hexapoda</taxon>
        <taxon>Insecta</taxon>
        <taxon>Pterygota</taxon>
        <taxon>Neoptera</taxon>
        <taxon>Endopterygota</taxon>
        <taxon>Coleoptera</taxon>
        <taxon>Polyphaga</taxon>
        <taxon>Cucujiformia</taxon>
        <taxon>Curculionidae</taxon>
        <taxon>Dryophthorinae</taxon>
        <taxon>Sitophilus</taxon>
    </lineage>
</organism>
<feature type="compositionally biased region" description="Polar residues" evidence="1">
    <location>
        <begin position="317"/>
        <end position="330"/>
    </location>
</feature>
<sequence>MDEEERTLLNNSLEPEWSQKQVISLIKLYRKQINLWNPKHELYKNRNRRYDSMMSISEAMQIEKSEIERKIKNITSQFYKEKKKIKTKQANSGCLEVNKPKWFAYKYLLFLNDKNTPRESVDNSQIQINTNPASPENISLEDSQTNDVPLNNIENEDSEPYIAEERPSTELFSNTGRKKQKLGERSNTCQHQDTLPDDMEAEALKMFRDIYENKKKCDVFSLLGQEVEMKVRQMPTRYGRCIVTHKIQTILLEAGLGMYDYPPRETSIALQRSRKASKPYSGTTIYPAGASSTNTVRIPSGPSSAMSGNSYLPRRPPSNTSVESTQENSD</sequence>
<dbReference type="Proteomes" id="UP000504635">
    <property type="component" value="Unplaced"/>
</dbReference>
<evidence type="ECO:0000259" key="2">
    <source>
        <dbReference type="PROSITE" id="PS51029"/>
    </source>
</evidence>
<dbReference type="AlphaFoldDB" id="A0A6J2XQI6"/>
<dbReference type="KEGG" id="soy:115879991"/>
<evidence type="ECO:0000313" key="3">
    <source>
        <dbReference type="Proteomes" id="UP000504635"/>
    </source>
</evidence>
<accession>A0A6J2XQI6</accession>
<name>A0A6J2XQI6_SITOR</name>